<dbReference type="GO" id="GO:0003824">
    <property type="term" value="F:catalytic activity"/>
    <property type="evidence" value="ECO:0007669"/>
    <property type="project" value="InterPro"/>
</dbReference>
<evidence type="ECO:0000313" key="4">
    <source>
        <dbReference type="Proteomes" id="UP000188929"/>
    </source>
</evidence>
<comment type="caution">
    <text evidence="3">The sequence shown here is derived from an EMBL/GenBank/DDBJ whole genome shotgun (WGS) entry which is preliminary data.</text>
</comment>
<comment type="similarity">
    <text evidence="1 2">Belongs to the enoyl-CoA hydratase/isomerase family.</text>
</comment>
<dbReference type="PROSITE" id="PS00166">
    <property type="entry name" value="ENOYL_COA_HYDRATASE"/>
    <property type="match status" value="1"/>
</dbReference>
<dbReference type="CDD" id="cd06558">
    <property type="entry name" value="crotonase-like"/>
    <property type="match status" value="1"/>
</dbReference>
<dbReference type="InterPro" id="IPR029045">
    <property type="entry name" value="ClpP/crotonase-like_dom_sf"/>
</dbReference>
<sequence>MTSTFDDESESRQSVDYENILYAVEDRIATITLNRPEKRNALSPALRREVVHALKAAEADDDVTVILVQGAGQAFCAGYDMNSYAGGDERPERPDGWNHSELFESWTGQFPRSCLRDWLTIWDLLKPVVAKVHGYALAGGSELMSMCDIAFAADDCVIGYPPTRAQSTPDIEYFPWKMSMAQAKYLQLTGNSVTGERAAQMGWIAKSFPADQLDEQVMRELRPMAALHPAMLAANKLSLNQSYEAMGFRAALHSVVPWYAIARSFRPGAGEFQTKAARDGLKSALEWRDRPFKDEGFAL</sequence>
<accession>A0A1V2IF69</accession>
<dbReference type="AlphaFoldDB" id="A0A1V2IF69"/>
<dbReference type="SUPFAM" id="SSF52096">
    <property type="entry name" value="ClpP/crotonase"/>
    <property type="match status" value="1"/>
</dbReference>
<dbReference type="InterPro" id="IPR001753">
    <property type="entry name" value="Enoyl-CoA_hydra/iso"/>
</dbReference>
<dbReference type="RefSeq" id="WP_076815273.1">
    <property type="nucleotide sequence ID" value="NZ_MOMC01000015.1"/>
</dbReference>
<dbReference type="InterPro" id="IPR018376">
    <property type="entry name" value="Enoyl-CoA_hyd/isom_CS"/>
</dbReference>
<evidence type="ECO:0000256" key="2">
    <source>
        <dbReference type="RuleBase" id="RU003707"/>
    </source>
</evidence>
<dbReference type="PANTHER" id="PTHR43802:SF1">
    <property type="entry name" value="IP11341P-RELATED"/>
    <property type="match status" value="1"/>
</dbReference>
<dbReference type="Pfam" id="PF00378">
    <property type="entry name" value="ECH_1"/>
    <property type="match status" value="1"/>
</dbReference>
<evidence type="ECO:0000256" key="1">
    <source>
        <dbReference type="ARBA" id="ARBA00005254"/>
    </source>
</evidence>
<reference evidence="4" key="1">
    <citation type="submission" date="2016-10" db="EMBL/GenBank/DDBJ databases">
        <title>Frankia sp. NRRL B-16386 Genome sequencing.</title>
        <authorList>
            <person name="Ghodhbane-Gtari F."/>
            <person name="Swanson E."/>
            <person name="Gueddou A."/>
            <person name="Hezbri K."/>
            <person name="Ktari K."/>
            <person name="Nouioui I."/>
            <person name="Morris K."/>
            <person name="Simpson S."/>
            <person name="Abebe-Akele F."/>
            <person name="Thomas K."/>
            <person name="Gtari M."/>
            <person name="Tisa L.S."/>
        </authorList>
    </citation>
    <scope>NUCLEOTIDE SEQUENCE [LARGE SCALE GENOMIC DNA]</scope>
    <source>
        <strain evidence="4">NRRL B-16386</strain>
    </source>
</reference>
<name>A0A1V2IF69_9ACTN</name>
<dbReference type="PANTHER" id="PTHR43802">
    <property type="entry name" value="ENOYL-COA HYDRATASE"/>
    <property type="match status" value="1"/>
</dbReference>
<dbReference type="Proteomes" id="UP000188929">
    <property type="component" value="Unassembled WGS sequence"/>
</dbReference>
<keyword evidence="4" id="KW-1185">Reference proteome</keyword>
<protein>
    <submittedName>
        <fullName evidence="3">Enoyl-CoA hydratase</fullName>
    </submittedName>
</protein>
<dbReference type="STRING" id="1834516.BL253_08560"/>
<gene>
    <name evidence="3" type="ORF">BL253_08560</name>
</gene>
<organism evidence="3 4">
    <name type="scientific">Pseudofrankia asymbiotica</name>
    <dbReference type="NCBI Taxonomy" id="1834516"/>
    <lineage>
        <taxon>Bacteria</taxon>
        <taxon>Bacillati</taxon>
        <taxon>Actinomycetota</taxon>
        <taxon>Actinomycetes</taxon>
        <taxon>Frankiales</taxon>
        <taxon>Frankiaceae</taxon>
        <taxon>Pseudofrankia</taxon>
    </lineage>
</organism>
<dbReference type="EMBL" id="MOMC01000015">
    <property type="protein sequence ID" value="ONH31705.1"/>
    <property type="molecule type" value="Genomic_DNA"/>
</dbReference>
<dbReference type="Gene3D" id="3.90.226.10">
    <property type="entry name" value="2-enoyl-CoA Hydratase, Chain A, domain 1"/>
    <property type="match status" value="1"/>
</dbReference>
<evidence type="ECO:0000313" key="3">
    <source>
        <dbReference type="EMBL" id="ONH31705.1"/>
    </source>
</evidence>
<proteinExistence type="inferred from homology"/>
<dbReference type="OrthoDB" id="9807606at2"/>